<comment type="caution">
    <text evidence="1">The sequence shown here is derived from an EMBL/GenBank/DDBJ whole genome shotgun (WGS) entry which is preliminary data.</text>
</comment>
<accession>A0A2M9BQT8</accession>
<evidence type="ECO:0000313" key="1">
    <source>
        <dbReference type="EMBL" id="PJJ60304.1"/>
    </source>
</evidence>
<proteinExistence type="predicted"/>
<gene>
    <name evidence="1" type="ORF">CLV45_1729</name>
</gene>
<dbReference type="OrthoDB" id="886260at2"/>
<dbReference type="AlphaFoldDB" id="A0A2M9BQT8"/>
<sequence>MSTSLTKNCTSQAQLEKIVKGQERKFRWRDDWPQMEQAILTEGAAAIARHQAAHPSTPNPDQGLV</sequence>
<dbReference type="RefSeq" id="WP_100335961.1">
    <property type="nucleotide sequence ID" value="NZ_PGFA01000001.1"/>
</dbReference>
<dbReference type="Proteomes" id="UP000228535">
    <property type="component" value="Unassembled WGS sequence"/>
</dbReference>
<organism evidence="1 2">
    <name type="scientific">Hymenobacter chitinivorans DSM 11115</name>
    <dbReference type="NCBI Taxonomy" id="1121954"/>
    <lineage>
        <taxon>Bacteria</taxon>
        <taxon>Pseudomonadati</taxon>
        <taxon>Bacteroidota</taxon>
        <taxon>Cytophagia</taxon>
        <taxon>Cytophagales</taxon>
        <taxon>Hymenobacteraceae</taxon>
        <taxon>Hymenobacter</taxon>
    </lineage>
</organism>
<name>A0A2M9BQT8_9BACT</name>
<keyword evidence="2" id="KW-1185">Reference proteome</keyword>
<evidence type="ECO:0000313" key="2">
    <source>
        <dbReference type="Proteomes" id="UP000228535"/>
    </source>
</evidence>
<reference evidence="1 2" key="1">
    <citation type="submission" date="2017-11" db="EMBL/GenBank/DDBJ databases">
        <title>Genomic Encyclopedia of Archaeal and Bacterial Type Strains, Phase II (KMG-II): From Individual Species to Whole Genera.</title>
        <authorList>
            <person name="Goeker M."/>
        </authorList>
    </citation>
    <scope>NUCLEOTIDE SEQUENCE [LARGE SCALE GENOMIC DNA]</scope>
    <source>
        <strain evidence="1 2">DSM 11115</strain>
    </source>
</reference>
<dbReference type="EMBL" id="PGFA01000001">
    <property type="protein sequence ID" value="PJJ60304.1"/>
    <property type="molecule type" value="Genomic_DNA"/>
</dbReference>
<protein>
    <submittedName>
        <fullName evidence="1">Uncharacterized protein</fullName>
    </submittedName>
</protein>